<dbReference type="AlphaFoldDB" id="A0A9X2D9P5"/>
<proteinExistence type="predicted"/>
<name>A0A9X2D9P5_9ACTN</name>
<protein>
    <submittedName>
        <fullName evidence="2">Uncharacterized protein</fullName>
    </submittedName>
</protein>
<dbReference type="EMBL" id="JAMOIL010000023">
    <property type="protein sequence ID" value="MCM0621858.1"/>
    <property type="molecule type" value="Genomic_DNA"/>
</dbReference>
<evidence type="ECO:0000313" key="3">
    <source>
        <dbReference type="Proteomes" id="UP001139485"/>
    </source>
</evidence>
<dbReference type="Proteomes" id="UP001139485">
    <property type="component" value="Unassembled WGS sequence"/>
</dbReference>
<accession>A0A9X2D9P5</accession>
<feature type="chain" id="PRO_5040811062" evidence="1">
    <location>
        <begin position="29"/>
        <end position="144"/>
    </location>
</feature>
<reference evidence="2" key="1">
    <citation type="submission" date="2022-05" db="EMBL/GenBank/DDBJ databases">
        <authorList>
            <person name="Tuo L."/>
        </authorList>
    </citation>
    <scope>NUCLEOTIDE SEQUENCE</scope>
    <source>
        <strain evidence="2">BSK12Z-4</strain>
    </source>
</reference>
<evidence type="ECO:0000256" key="1">
    <source>
        <dbReference type="SAM" id="SignalP"/>
    </source>
</evidence>
<evidence type="ECO:0000313" key="2">
    <source>
        <dbReference type="EMBL" id="MCM0621858.1"/>
    </source>
</evidence>
<comment type="caution">
    <text evidence="2">The sequence shown here is derived from an EMBL/GenBank/DDBJ whole genome shotgun (WGS) entry which is preliminary data.</text>
</comment>
<dbReference type="PROSITE" id="PS51257">
    <property type="entry name" value="PROKAR_LIPOPROTEIN"/>
    <property type="match status" value="1"/>
</dbReference>
<organism evidence="2 3">
    <name type="scientific">Nocardioides bruguierae</name>
    <dbReference type="NCBI Taxonomy" id="2945102"/>
    <lineage>
        <taxon>Bacteria</taxon>
        <taxon>Bacillati</taxon>
        <taxon>Actinomycetota</taxon>
        <taxon>Actinomycetes</taxon>
        <taxon>Propionibacteriales</taxon>
        <taxon>Nocardioidaceae</taxon>
        <taxon>Nocardioides</taxon>
    </lineage>
</organism>
<feature type="signal peptide" evidence="1">
    <location>
        <begin position="1"/>
        <end position="28"/>
    </location>
</feature>
<dbReference type="RefSeq" id="WP_250828185.1">
    <property type="nucleotide sequence ID" value="NZ_JAMOIL010000023.1"/>
</dbReference>
<sequence>MKKLIVGLLMAVLMSAGLVSTTATSAFAGCTPTEYVTCGTPTVHSTSVPMKKANMAKIRVRISTGQKKAKAVGWLYVTVTQGDTVRTKRVRYNGNGSPRTFVFNKLAAGTWNYTVTFVSEKDSRYKNAVDSGKAKVKGKKKARG</sequence>
<keyword evidence="3" id="KW-1185">Reference proteome</keyword>
<gene>
    <name evidence="2" type="ORF">M8330_16325</name>
</gene>
<keyword evidence="1" id="KW-0732">Signal</keyword>